<dbReference type="OMA" id="WSQVMYW"/>
<evidence type="ECO:0000256" key="2">
    <source>
        <dbReference type="SAM" id="MobiDB-lite"/>
    </source>
</evidence>
<dbReference type="Pfam" id="PF12796">
    <property type="entry name" value="Ank_2"/>
    <property type="match status" value="1"/>
</dbReference>
<accession>G7DT08</accession>
<reference evidence="4 5" key="1">
    <citation type="journal article" date="2011" name="J. Gen. Appl. Microbiol.">
        <title>Draft genome sequencing of the enigmatic basidiomycete Mixia osmundae.</title>
        <authorList>
            <person name="Nishida H."/>
            <person name="Nagatsuka Y."/>
            <person name="Sugiyama J."/>
        </authorList>
    </citation>
    <scope>NUCLEOTIDE SEQUENCE [LARGE SCALE GENOMIC DNA]</scope>
    <source>
        <strain evidence="5">CBS 9802 / IAM 14324 / JCM 22182 / KY 12970</strain>
    </source>
</reference>
<dbReference type="eggNOG" id="ENOG502QRMC">
    <property type="taxonomic scope" value="Eukaryota"/>
</dbReference>
<organism evidence="4 5">
    <name type="scientific">Mixia osmundae (strain CBS 9802 / IAM 14324 / JCM 22182 / KY 12970)</name>
    <dbReference type="NCBI Taxonomy" id="764103"/>
    <lineage>
        <taxon>Eukaryota</taxon>
        <taxon>Fungi</taxon>
        <taxon>Dikarya</taxon>
        <taxon>Basidiomycota</taxon>
        <taxon>Pucciniomycotina</taxon>
        <taxon>Mixiomycetes</taxon>
        <taxon>Mixiales</taxon>
        <taxon>Mixiaceae</taxon>
        <taxon>Mixia</taxon>
    </lineage>
</organism>
<dbReference type="SUPFAM" id="SSF48403">
    <property type="entry name" value="Ankyrin repeat"/>
    <property type="match status" value="1"/>
</dbReference>
<dbReference type="PROSITE" id="PS50297">
    <property type="entry name" value="ANK_REP_REGION"/>
    <property type="match status" value="1"/>
</dbReference>
<reference evidence="4 5" key="2">
    <citation type="journal article" date="2012" name="Open Biol.">
        <title>Characteristics of nucleosomes and linker DNA regions on the genome of the basidiomycete Mixia osmundae revealed by mono- and dinucleosome mapping.</title>
        <authorList>
            <person name="Nishida H."/>
            <person name="Kondo S."/>
            <person name="Matsumoto T."/>
            <person name="Suzuki Y."/>
            <person name="Yoshikawa H."/>
            <person name="Taylor T.D."/>
            <person name="Sugiyama J."/>
        </authorList>
    </citation>
    <scope>NUCLEOTIDE SEQUENCE [LARGE SCALE GENOMIC DNA]</scope>
    <source>
        <strain evidence="5">CBS 9802 / IAM 14324 / JCM 22182 / KY 12970</strain>
    </source>
</reference>
<dbReference type="AlphaFoldDB" id="G7DT08"/>
<dbReference type="InParanoid" id="G7DT08"/>
<feature type="domain" description="Dilute" evidence="3">
    <location>
        <begin position="328"/>
        <end position="642"/>
    </location>
</feature>
<dbReference type="PROSITE" id="PS50088">
    <property type="entry name" value="ANK_REPEAT"/>
    <property type="match status" value="1"/>
</dbReference>
<sequence>MGDSMAAQVKSDSNELTRDQLETLLVPVPDALDVLTASAQDLSRHITSAHLDEATKSAILEQSYLRASSNGSADLLEWLLKQDVDPDAKDEDRTPAIILAASFAHLDCVRLIVEAAHARRHYSKPGLGINVTDRAGWTALHWAVSQNNVTLASFLLNHGARIDMRSNKGLTLKKLLRAGPKGDDMRRVLQSAQAARLERINPKLANGAQADVSHDAGEMSAIISEDNEAVQRQRDIIAETCRCLGISPAQLQSEPQPEAMPPDESFDWELCLPDQMLVFGMQDLPTILRVAIADISPTASARDRIIPASVIFFCARYACHYDTIDLLDELLLGSIETIEAALFSDPSNMANCAFWLLNSLVLLHALKTDPNLAMATPEYQLNLSDLINQIFVFVIRDCEQRIDKILDAAMLDYEPVTGFEDVRFEGEWRFVKALTDSARKRNVTPGKRTVMSLFNTTPQQAHDETVDVFGTKLSPSARSFSNFNAIGDATSPARVIAILSSTLVVMQTYHIHPSIVCQTFAQVFYWLACELSNRILAKRKYLCRSKAVGIRLNVSSVEEWARLNRLPPQLVPKTFAPLKQLLQWLQCLSSETTLEGLRTTIAGLPALNPIQLRQSLRDYRYEVDEGHMSQDCLRQLAVHHAEWEGKQLGKLNAQTSPSAPPNKPRTSITASPVSPNIRRSSSQASVRLGDEVNLDRQRHIDLVFSHPSRYPSFLPARGPDNVHADMDSRFMLPFALPSSANELVAFDTTPVFGPQLSAEQEAHPHRTACEPGLPSEFLQMLDAAREQDAHALLTQSHTVRSADPQVLASIEDWRARMAQETLPVEDEDIRQL</sequence>
<dbReference type="Proteomes" id="UP000009131">
    <property type="component" value="Unassembled WGS sequence"/>
</dbReference>
<evidence type="ECO:0000256" key="1">
    <source>
        <dbReference type="PROSITE-ProRule" id="PRU00023"/>
    </source>
</evidence>
<dbReference type="SMART" id="SM01132">
    <property type="entry name" value="DIL"/>
    <property type="match status" value="1"/>
</dbReference>
<evidence type="ECO:0000313" key="5">
    <source>
        <dbReference type="Proteomes" id="UP000009131"/>
    </source>
</evidence>
<feature type="region of interest" description="Disordered" evidence="2">
    <location>
        <begin position="651"/>
        <end position="687"/>
    </location>
</feature>
<dbReference type="GO" id="GO:0051020">
    <property type="term" value="F:GTPase binding"/>
    <property type="evidence" value="ECO:0007669"/>
    <property type="project" value="TreeGrafter"/>
</dbReference>
<gene>
    <name evidence="4" type="primary">Mo00364</name>
    <name evidence="4" type="ORF">E5Q_00364</name>
</gene>
<dbReference type="InterPro" id="IPR052072">
    <property type="entry name" value="Vascular_dev_regulator"/>
</dbReference>
<dbReference type="CDD" id="cd15473">
    <property type="entry name" value="Myo5p-like_CBD_DIL_ANK"/>
    <property type="match status" value="1"/>
</dbReference>
<dbReference type="EMBL" id="BABT02000023">
    <property type="protein sequence ID" value="GAA93718.1"/>
    <property type="molecule type" value="Genomic_DNA"/>
</dbReference>
<name>G7DT08_MIXOS</name>
<dbReference type="InterPro" id="IPR002110">
    <property type="entry name" value="Ankyrin_rpt"/>
</dbReference>
<dbReference type="InterPro" id="IPR036770">
    <property type="entry name" value="Ankyrin_rpt-contain_sf"/>
</dbReference>
<proteinExistence type="predicted"/>
<dbReference type="Pfam" id="PF01843">
    <property type="entry name" value="DIL"/>
    <property type="match status" value="1"/>
</dbReference>
<feature type="compositionally biased region" description="Polar residues" evidence="2">
    <location>
        <begin position="664"/>
        <end position="685"/>
    </location>
</feature>
<dbReference type="PANTHER" id="PTHR16027">
    <property type="entry name" value="DILUTE DOMAIN-CONTAINING PROTEIN YPR089W"/>
    <property type="match status" value="1"/>
</dbReference>
<comment type="caution">
    <text evidence="4">The sequence shown here is derived from an EMBL/GenBank/DDBJ whole genome shotgun (WGS) entry which is preliminary data.</text>
</comment>
<keyword evidence="5" id="KW-1185">Reference proteome</keyword>
<dbReference type="OrthoDB" id="426293at2759"/>
<dbReference type="SMART" id="SM00248">
    <property type="entry name" value="ANK"/>
    <property type="match status" value="3"/>
</dbReference>
<dbReference type="PANTHER" id="PTHR16027:SF6">
    <property type="entry name" value="DILUTE DOMAIN-CONTAINING PROTEIN"/>
    <property type="match status" value="1"/>
</dbReference>
<dbReference type="PROSITE" id="PS51126">
    <property type="entry name" value="DILUTE"/>
    <property type="match status" value="1"/>
</dbReference>
<protein>
    <recommendedName>
        <fullName evidence="3">Dilute domain-containing protein</fullName>
    </recommendedName>
</protein>
<dbReference type="Gene3D" id="1.25.40.20">
    <property type="entry name" value="Ankyrin repeat-containing domain"/>
    <property type="match status" value="1"/>
</dbReference>
<feature type="repeat" description="ANK" evidence="1">
    <location>
        <begin position="135"/>
        <end position="167"/>
    </location>
</feature>
<keyword evidence="1" id="KW-0040">ANK repeat</keyword>
<dbReference type="STRING" id="764103.G7DT08"/>
<dbReference type="RefSeq" id="XP_014566156.1">
    <property type="nucleotide sequence ID" value="XM_014710670.1"/>
</dbReference>
<evidence type="ECO:0000313" key="4">
    <source>
        <dbReference type="EMBL" id="GAA93718.1"/>
    </source>
</evidence>
<evidence type="ECO:0000259" key="3">
    <source>
        <dbReference type="PROSITE" id="PS51126"/>
    </source>
</evidence>
<dbReference type="HOGENOM" id="CLU_006124_0_0_1"/>
<dbReference type="InterPro" id="IPR037986">
    <property type="entry name" value="Myo5p-like_CBD_DIL"/>
</dbReference>
<dbReference type="InterPro" id="IPR002710">
    <property type="entry name" value="Dilute_dom"/>
</dbReference>